<feature type="domain" description="HTH araC/xylS-type" evidence="4">
    <location>
        <begin position="254"/>
        <end position="336"/>
    </location>
</feature>
<evidence type="ECO:0000256" key="1">
    <source>
        <dbReference type="ARBA" id="ARBA00023015"/>
    </source>
</evidence>
<dbReference type="SUPFAM" id="SSF46689">
    <property type="entry name" value="Homeodomain-like"/>
    <property type="match status" value="1"/>
</dbReference>
<keyword evidence="2" id="KW-0238">DNA-binding</keyword>
<reference evidence="6" key="1">
    <citation type="journal article" date="2019" name="Int. J. Syst. Evol. Microbiol.">
        <title>The Global Catalogue of Microorganisms (GCM) 10K type strain sequencing project: providing services to taxonomists for standard genome sequencing and annotation.</title>
        <authorList>
            <consortium name="The Broad Institute Genomics Platform"/>
            <consortium name="The Broad Institute Genome Sequencing Center for Infectious Disease"/>
            <person name="Wu L."/>
            <person name="Ma J."/>
        </authorList>
    </citation>
    <scope>NUCLEOTIDE SEQUENCE [LARGE SCALE GENOMIC DNA]</scope>
    <source>
        <strain evidence="6">KCTC 23314</strain>
    </source>
</reference>
<evidence type="ECO:0000259" key="4">
    <source>
        <dbReference type="PROSITE" id="PS01124"/>
    </source>
</evidence>
<dbReference type="Gene3D" id="1.10.10.60">
    <property type="entry name" value="Homeodomain-like"/>
    <property type="match status" value="1"/>
</dbReference>
<dbReference type="EMBL" id="BMYK01000042">
    <property type="protein sequence ID" value="GHD02988.1"/>
    <property type="molecule type" value="Genomic_DNA"/>
</dbReference>
<evidence type="ECO:0000313" key="6">
    <source>
        <dbReference type="Proteomes" id="UP000626210"/>
    </source>
</evidence>
<dbReference type="PANTHER" id="PTHR47894:SF4">
    <property type="entry name" value="HTH-TYPE TRANSCRIPTIONAL REGULATOR GADX"/>
    <property type="match status" value="1"/>
</dbReference>
<dbReference type="Pfam" id="PF12625">
    <property type="entry name" value="Arabinose_bd"/>
    <property type="match status" value="1"/>
</dbReference>
<dbReference type="Proteomes" id="UP000626210">
    <property type="component" value="Unassembled WGS sequence"/>
</dbReference>
<dbReference type="Pfam" id="PF12833">
    <property type="entry name" value="HTH_18"/>
    <property type="match status" value="1"/>
</dbReference>
<dbReference type="InterPro" id="IPR009057">
    <property type="entry name" value="Homeodomain-like_sf"/>
</dbReference>
<comment type="caution">
    <text evidence="5">The sequence shown here is derived from an EMBL/GenBank/DDBJ whole genome shotgun (WGS) entry which is preliminary data.</text>
</comment>
<dbReference type="PROSITE" id="PS01124">
    <property type="entry name" value="HTH_ARAC_FAMILY_2"/>
    <property type="match status" value="1"/>
</dbReference>
<keyword evidence="3" id="KW-0804">Transcription</keyword>
<dbReference type="RefSeq" id="WP_189690784.1">
    <property type="nucleotide sequence ID" value="NZ_BMYK01000042.1"/>
</dbReference>
<dbReference type="InterPro" id="IPR018060">
    <property type="entry name" value="HTH_AraC"/>
</dbReference>
<organism evidence="5 6">
    <name type="scientific">Pseudorhodoferax aquiterrae</name>
    <dbReference type="NCBI Taxonomy" id="747304"/>
    <lineage>
        <taxon>Bacteria</taxon>
        <taxon>Pseudomonadati</taxon>
        <taxon>Pseudomonadota</taxon>
        <taxon>Betaproteobacteria</taxon>
        <taxon>Burkholderiales</taxon>
        <taxon>Comamonadaceae</taxon>
    </lineage>
</organism>
<keyword evidence="6" id="KW-1185">Reference proteome</keyword>
<gene>
    <name evidence="5" type="ORF">GCM10007320_62670</name>
</gene>
<sequence length="345" mass="37636">MGMPPCNSSLIRSASLSGYAELVRSLGHDPAVLLRAAGLSARLLDNPETRIPLHTVRELLEAAARTTGREDFALCLAARRNLTHLGPIGLVLMDEPTPRQALDTLCRYLKLLSSGMVLRIEDAGANLLIRQELLPIAGLATRQSMELTAGMMFRVLRELIGPQWRPVEVHFTHHAPVDPAAHRAFFGLAPRFDQAFCGLVCALADLQSLRTPGSGGAARFARDHLEAALNRRTDGMQAACTELILALLPGGRCTADQVARHLGVDRRTLHRHLSAEQLSFSVLLDRLRTDLVRRHVLESRQSLGEVAGLLGFATPSSFSHWFRAHFGASVSDWRRLQAGLPSAGA</sequence>
<protein>
    <submittedName>
        <fullName evidence="5">AraC family transcriptional regulator</fullName>
    </submittedName>
</protein>
<evidence type="ECO:0000256" key="2">
    <source>
        <dbReference type="ARBA" id="ARBA00023125"/>
    </source>
</evidence>
<dbReference type="InterPro" id="IPR032687">
    <property type="entry name" value="AraC-type_N"/>
</dbReference>
<dbReference type="PANTHER" id="PTHR47894">
    <property type="entry name" value="HTH-TYPE TRANSCRIPTIONAL REGULATOR GADX"/>
    <property type="match status" value="1"/>
</dbReference>
<name>A0ABQ3GDX5_9BURK</name>
<keyword evidence="1" id="KW-0805">Transcription regulation</keyword>
<proteinExistence type="predicted"/>
<evidence type="ECO:0000256" key="3">
    <source>
        <dbReference type="ARBA" id="ARBA00023163"/>
    </source>
</evidence>
<evidence type="ECO:0000313" key="5">
    <source>
        <dbReference type="EMBL" id="GHD02988.1"/>
    </source>
</evidence>
<accession>A0ABQ3GDX5</accession>
<dbReference type="SMART" id="SM00342">
    <property type="entry name" value="HTH_ARAC"/>
    <property type="match status" value="1"/>
</dbReference>